<evidence type="ECO:0000256" key="1">
    <source>
        <dbReference type="SAM" id="MobiDB-lite"/>
    </source>
</evidence>
<feature type="compositionally biased region" description="Pro residues" evidence="1">
    <location>
        <begin position="162"/>
        <end position="171"/>
    </location>
</feature>
<evidence type="ECO:0000313" key="3">
    <source>
        <dbReference type="Proteomes" id="UP001176941"/>
    </source>
</evidence>
<reference evidence="2" key="1">
    <citation type="submission" date="2023-04" db="EMBL/GenBank/DDBJ databases">
        <authorList>
            <consortium name="ELIXIR-Norway"/>
        </authorList>
    </citation>
    <scope>NUCLEOTIDE SEQUENCE [LARGE SCALE GENOMIC DNA]</scope>
</reference>
<gene>
    <name evidence="2" type="ORF">MRATA1EN1_LOCUS5044</name>
</gene>
<name>A0ABN8Y3A4_RANTA</name>
<feature type="compositionally biased region" description="Basic and acidic residues" evidence="1">
    <location>
        <begin position="138"/>
        <end position="156"/>
    </location>
</feature>
<feature type="compositionally biased region" description="Low complexity" evidence="1">
    <location>
        <begin position="118"/>
        <end position="131"/>
    </location>
</feature>
<keyword evidence="3" id="KW-1185">Reference proteome</keyword>
<feature type="region of interest" description="Disordered" evidence="1">
    <location>
        <begin position="1"/>
        <end position="171"/>
    </location>
</feature>
<dbReference type="EMBL" id="OX459949">
    <property type="protein sequence ID" value="CAI9156082.1"/>
    <property type="molecule type" value="Genomic_DNA"/>
</dbReference>
<dbReference type="Proteomes" id="UP001176941">
    <property type="component" value="Chromosome 13"/>
</dbReference>
<feature type="compositionally biased region" description="Pro residues" evidence="1">
    <location>
        <begin position="52"/>
        <end position="65"/>
    </location>
</feature>
<protein>
    <submittedName>
        <fullName evidence="2">Uncharacterized protein</fullName>
    </submittedName>
</protein>
<accession>A0ABN8Y3A4</accession>
<feature type="compositionally biased region" description="Gly residues" evidence="1">
    <location>
        <begin position="13"/>
        <end position="26"/>
    </location>
</feature>
<evidence type="ECO:0000313" key="2">
    <source>
        <dbReference type="EMBL" id="CAI9156082.1"/>
    </source>
</evidence>
<sequence length="171" mass="17438">MSQAPEALRIGGRQSGGDGVGGGQRWGGEEERQQASSPLQDPSFGHRRPSNSPLPPPPTSTPPPQSADGLGEPTPPSAKLVERPALERGLAVPEEPGSPSTAVCAPCQPPGAPRAELSAPGGAAGSRAPASLEQLQSGREHCAWRELPTRAAEAARLRGSPHPRPPPAGSC</sequence>
<proteinExistence type="predicted"/>
<organism evidence="2 3">
    <name type="scientific">Rangifer tarandus platyrhynchus</name>
    <name type="common">Svalbard reindeer</name>
    <dbReference type="NCBI Taxonomy" id="3082113"/>
    <lineage>
        <taxon>Eukaryota</taxon>
        <taxon>Metazoa</taxon>
        <taxon>Chordata</taxon>
        <taxon>Craniata</taxon>
        <taxon>Vertebrata</taxon>
        <taxon>Euteleostomi</taxon>
        <taxon>Mammalia</taxon>
        <taxon>Eutheria</taxon>
        <taxon>Laurasiatheria</taxon>
        <taxon>Artiodactyla</taxon>
        <taxon>Ruminantia</taxon>
        <taxon>Pecora</taxon>
        <taxon>Cervidae</taxon>
        <taxon>Odocoileinae</taxon>
        <taxon>Rangifer</taxon>
    </lineage>
</organism>